<keyword evidence="2" id="KW-1185">Reference proteome</keyword>
<reference evidence="3" key="1">
    <citation type="submission" date="2017-02" db="UniProtKB">
        <authorList>
            <consortium name="WormBaseParasite"/>
        </authorList>
    </citation>
    <scope>IDENTIFICATION</scope>
</reference>
<name>A0A0N4ZGU5_PARTI</name>
<protein>
    <submittedName>
        <fullName evidence="3">LigA</fullName>
    </submittedName>
</protein>
<feature type="compositionally biased region" description="Basic and acidic residues" evidence="1">
    <location>
        <begin position="466"/>
        <end position="477"/>
    </location>
</feature>
<feature type="compositionally biased region" description="Basic and acidic residues" evidence="1">
    <location>
        <begin position="415"/>
        <end position="425"/>
    </location>
</feature>
<dbReference type="Proteomes" id="UP000038045">
    <property type="component" value="Unplaced"/>
</dbReference>
<evidence type="ECO:0000256" key="1">
    <source>
        <dbReference type="SAM" id="MobiDB-lite"/>
    </source>
</evidence>
<organism evidence="2 3">
    <name type="scientific">Parastrongyloides trichosuri</name>
    <name type="common">Possum-specific nematode worm</name>
    <dbReference type="NCBI Taxonomy" id="131310"/>
    <lineage>
        <taxon>Eukaryota</taxon>
        <taxon>Metazoa</taxon>
        <taxon>Ecdysozoa</taxon>
        <taxon>Nematoda</taxon>
        <taxon>Chromadorea</taxon>
        <taxon>Rhabditida</taxon>
        <taxon>Tylenchina</taxon>
        <taxon>Panagrolaimomorpha</taxon>
        <taxon>Strongyloidoidea</taxon>
        <taxon>Strongyloididae</taxon>
        <taxon>Parastrongyloides</taxon>
    </lineage>
</organism>
<accession>A0A0N4ZGU5</accession>
<feature type="region of interest" description="Disordered" evidence="1">
    <location>
        <begin position="163"/>
        <end position="246"/>
    </location>
</feature>
<feature type="compositionally biased region" description="Basic residues" evidence="1">
    <location>
        <begin position="433"/>
        <end position="446"/>
    </location>
</feature>
<proteinExistence type="predicted"/>
<dbReference type="WBParaSite" id="PTRK_0000706300.1">
    <property type="protein sequence ID" value="PTRK_0000706300.1"/>
    <property type="gene ID" value="PTRK_0000706300"/>
</dbReference>
<feature type="compositionally biased region" description="Basic and acidic residues" evidence="1">
    <location>
        <begin position="529"/>
        <end position="549"/>
    </location>
</feature>
<evidence type="ECO:0000313" key="3">
    <source>
        <dbReference type="WBParaSite" id="PTRK_0000706300.1"/>
    </source>
</evidence>
<feature type="compositionally biased region" description="Basic residues" evidence="1">
    <location>
        <begin position="478"/>
        <end position="500"/>
    </location>
</feature>
<feature type="region of interest" description="Disordered" evidence="1">
    <location>
        <begin position="309"/>
        <end position="549"/>
    </location>
</feature>
<feature type="compositionally biased region" description="Basic and acidic residues" evidence="1">
    <location>
        <begin position="330"/>
        <end position="341"/>
    </location>
</feature>
<sequence length="549" mass="58789">MVQIFALEFLPARSRIALARLGQLLAPGQHHEGLVAADLVLADHRGDGAQRHARARVVEEAGKLGHAHAIAVGIDRQFRQGDDVQALIDRHPHVGNPDHAAQLVQRQGAGAHLEDGVRFAALAHDGVARFRQGGADGAQRIAGVLGLEIGLVDEDARALRDRQGQALDRAGQAQAARADPQADLADDSSDGCDDRRLRHRQIAQLARQQSESETGVADDAEPHGDEADQAGAGHAFMGSDGGGHGVSSSKGSCLYDKQARHPYACRQATFTYRLAALSSHRNDALANGAAPPTYAGAEKDLQGLAQVAAEDGPARRRSDGSARLHVRPAGTERRRQVDPDQHHRRGRARRPLGPGPVGQGQRLCPRPVRRHEAAPDGGQGPGAQSAGADPGRTDSGRGRRAAPPAVGLCPQDQRGGGDGDPDHPLPRRGAGAVRHHRHHQPRRGRGLRADASVAEAAGHPQRRGHARDGARDPARPERLRRRPARQRGLRRHLSHGRIQRRTGAGGRPRSGRDHQGHRHRGSGSGRRLPGHDLRRHEPPRPDAGLKERA</sequence>
<evidence type="ECO:0000313" key="2">
    <source>
        <dbReference type="Proteomes" id="UP000038045"/>
    </source>
</evidence>
<feature type="compositionally biased region" description="Low complexity" evidence="1">
    <location>
        <begin position="164"/>
        <end position="183"/>
    </location>
</feature>
<feature type="compositionally biased region" description="Basic and acidic residues" evidence="1">
    <location>
        <begin position="312"/>
        <end position="322"/>
    </location>
</feature>
<dbReference type="AlphaFoldDB" id="A0A0N4ZGU5"/>